<dbReference type="CDD" id="cd00075">
    <property type="entry name" value="HATPase"/>
    <property type="match status" value="1"/>
</dbReference>
<dbReference type="Gene3D" id="1.10.287.130">
    <property type="match status" value="1"/>
</dbReference>
<evidence type="ECO:0000256" key="9">
    <source>
        <dbReference type="SAM" id="Phobius"/>
    </source>
</evidence>
<keyword evidence="5" id="KW-0808">Transferase</keyword>
<sequence>NIIESFDDENGEIFGQYININNLSIIKSRDFKKSNDVNGSAKIVMDLESFTETRDIILKILPYSIFISLLIALIASYIYARKITTPIKEICDVTKKMENLNKEAFCEVKTEDEIGILAANVNSLYENLLNTIVSLEEEIKNVSESEKIKVDFLRSASHELKTPLMSMYIMIENMLYDIGKYKNHYIYLEKCKDIVSELSKMVQEILDTSKLNIINNKNESVLDLGSLVQKNIEPYKLIAKSKKINIKMNLKESFNIKVDEKLFTKAISNIISNAVNYTDEGKEIRIYIKDKKLIIENDCKPISEEHLAHIFEAFYRVDFDRNKSSGGNGLGLYIVQQILKMYNLDYSFKSILTGMSFEVDFN</sequence>
<dbReference type="RefSeq" id="WP_204572680.1">
    <property type="nucleotide sequence ID" value="NZ_JACJLL010000148.1"/>
</dbReference>
<dbReference type="PANTHER" id="PTHR45453:SF3">
    <property type="entry name" value="HISTIDINE KINASE"/>
    <property type="match status" value="1"/>
</dbReference>
<evidence type="ECO:0000256" key="3">
    <source>
        <dbReference type="ARBA" id="ARBA00012438"/>
    </source>
</evidence>
<dbReference type="PANTHER" id="PTHR45453">
    <property type="entry name" value="PHOSPHATE REGULON SENSOR PROTEIN PHOR"/>
    <property type="match status" value="1"/>
</dbReference>
<name>A0ABS2FL59_9CLOT</name>
<dbReference type="SUPFAM" id="SSF158472">
    <property type="entry name" value="HAMP domain-like"/>
    <property type="match status" value="1"/>
</dbReference>
<dbReference type="CDD" id="cd06225">
    <property type="entry name" value="HAMP"/>
    <property type="match status" value="1"/>
</dbReference>
<accession>A0ABS2FL59</accession>
<dbReference type="PROSITE" id="PS50109">
    <property type="entry name" value="HIS_KIN"/>
    <property type="match status" value="1"/>
</dbReference>
<dbReference type="InterPro" id="IPR050351">
    <property type="entry name" value="BphY/WalK/GraS-like"/>
</dbReference>
<dbReference type="InterPro" id="IPR003660">
    <property type="entry name" value="HAMP_dom"/>
</dbReference>
<feature type="domain" description="HAMP" evidence="11">
    <location>
        <begin position="81"/>
        <end position="133"/>
    </location>
</feature>
<dbReference type="InterPro" id="IPR036890">
    <property type="entry name" value="HATPase_C_sf"/>
</dbReference>
<dbReference type="Gene3D" id="3.30.565.10">
    <property type="entry name" value="Histidine kinase-like ATPase, C-terminal domain"/>
    <property type="match status" value="1"/>
</dbReference>
<comment type="catalytic activity">
    <reaction evidence="1">
        <text>ATP + protein L-histidine = ADP + protein N-phospho-L-histidine.</text>
        <dbReference type="EC" id="2.7.13.3"/>
    </reaction>
</comment>
<dbReference type="Pfam" id="PF02518">
    <property type="entry name" value="HATPase_c"/>
    <property type="match status" value="1"/>
</dbReference>
<evidence type="ECO:0000256" key="8">
    <source>
        <dbReference type="SAM" id="Coils"/>
    </source>
</evidence>
<dbReference type="Proteomes" id="UP000767334">
    <property type="component" value="Unassembled WGS sequence"/>
</dbReference>
<feature type="coiled-coil region" evidence="8">
    <location>
        <begin position="118"/>
        <end position="145"/>
    </location>
</feature>
<dbReference type="SUPFAM" id="SSF47384">
    <property type="entry name" value="Homodimeric domain of signal transducing histidine kinase"/>
    <property type="match status" value="1"/>
</dbReference>
<evidence type="ECO:0000313" key="12">
    <source>
        <dbReference type="EMBL" id="MBM6820702.1"/>
    </source>
</evidence>
<evidence type="ECO:0000256" key="1">
    <source>
        <dbReference type="ARBA" id="ARBA00000085"/>
    </source>
</evidence>
<proteinExistence type="predicted"/>
<dbReference type="SMART" id="SM00387">
    <property type="entry name" value="HATPase_c"/>
    <property type="match status" value="1"/>
</dbReference>
<evidence type="ECO:0000259" key="11">
    <source>
        <dbReference type="PROSITE" id="PS50885"/>
    </source>
</evidence>
<evidence type="ECO:0000256" key="4">
    <source>
        <dbReference type="ARBA" id="ARBA00022553"/>
    </source>
</evidence>
<keyword evidence="9" id="KW-0812">Transmembrane</keyword>
<evidence type="ECO:0000256" key="5">
    <source>
        <dbReference type="ARBA" id="ARBA00022679"/>
    </source>
</evidence>
<evidence type="ECO:0000259" key="10">
    <source>
        <dbReference type="PROSITE" id="PS50109"/>
    </source>
</evidence>
<dbReference type="PROSITE" id="PS50885">
    <property type="entry name" value="HAMP"/>
    <property type="match status" value="1"/>
</dbReference>
<dbReference type="InterPro" id="IPR003661">
    <property type="entry name" value="HisK_dim/P_dom"/>
</dbReference>
<comment type="subcellular location">
    <subcellularLocation>
        <location evidence="2">Membrane</location>
    </subcellularLocation>
</comment>
<dbReference type="EMBL" id="JACJLL010000148">
    <property type="protein sequence ID" value="MBM6820702.1"/>
    <property type="molecule type" value="Genomic_DNA"/>
</dbReference>
<evidence type="ECO:0000256" key="7">
    <source>
        <dbReference type="ARBA" id="ARBA00023012"/>
    </source>
</evidence>
<keyword evidence="7" id="KW-0902">Two-component regulatory system</keyword>
<dbReference type="SUPFAM" id="SSF55874">
    <property type="entry name" value="ATPase domain of HSP90 chaperone/DNA topoisomerase II/histidine kinase"/>
    <property type="match status" value="1"/>
</dbReference>
<reference evidence="12 13" key="1">
    <citation type="journal article" date="2021" name="Sci. Rep.">
        <title>The distribution of antibiotic resistance genes in chicken gut microbiota commensals.</title>
        <authorList>
            <person name="Juricova H."/>
            <person name="Matiasovicova J."/>
            <person name="Kubasova T."/>
            <person name="Cejkova D."/>
            <person name="Rychlik I."/>
        </authorList>
    </citation>
    <scope>NUCLEOTIDE SEQUENCE [LARGE SCALE GENOMIC DNA]</scope>
    <source>
        <strain evidence="12 13">An435</strain>
    </source>
</reference>
<evidence type="ECO:0000256" key="2">
    <source>
        <dbReference type="ARBA" id="ARBA00004370"/>
    </source>
</evidence>
<dbReference type="SMART" id="SM00388">
    <property type="entry name" value="HisKA"/>
    <property type="match status" value="1"/>
</dbReference>
<keyword evidence="13" id="KW-1185">Reference proteome</keyword>
<dbReference type="Pfam" id="PF00512">
    <property type="entry name" value="HisKA"/>
    <property type="match status" value="1"/>
</dbReference>
<dbReference type="Gene3D" id="6.10.340.10">
    <property type="match status" value="1"/>
</dbReference>
<protein>
    <recommendedName>
        <fullName evidence="3">histidine kinase</fullName>
        <ecNumber evidence="3">2.7.13.3</ecNumber>
    </recommendedName>
</protein>
<keyword evidence="9" id="KW-0472">Membrane</keyword>
<dbReference type="GO" id="GO:0016301">
    <property type="term" value="F:kinase activity"/>
    <property type="evidence" value="ECO:0007669"/>
    <property type="project" value="UniProtKB-KW"/>
</dbReference>
<dbReference type="EC" id="2.7.13.3" evidence="3"/>
<dbReference type="CDD" id="cd00082">
    <property type="entry name" value="HisKA"/>
    <property type="match status" value="1"/>
</dbReference>
<keyword evidence="8" id="KW-0175">Coiled coil</keyword>
<keyword evidence="4" id="KW-0597">Phosphoprotein</keyword>
<evidence type="ECO:0000256" key="6">
    <source>
        <dbReference type="ARBA" id="ARBA00022777"/>
    </source>
</evidence>
<dbReference type="InterPro" id="IPR036097">
    <property type="entry name" value="HisK_dim/P_sf"/>
</dbReference>
<comment type="caution">
    <text evidence="12">The sequence shown here is derived from an EMBL/GenBank/DDBJ whole genome shotgun (WGS) entry which is preliminary data.</text>
</comment>
<keyword evidence="6 12" id="KW-0418">Kinase</keyword>
<dbReference type="InterPro" id="IPR003594">
    <property type="entry name" value="HATPase_dom"/>
</dbReference>
<keyword evidence="9" id="KW-1133">Transmembrane helix</keyword>
<dbReference type="InterPro" id="IPR005467">
    <property type="entry name" value="His_kinase_dom"/>
</dbReference>
<feature type="transmembrane region" description="Helical" evidence="9">
    <location>
        <begin position="60"/>
        <end position="80"/>
    </location>
</feature>
<evidence type="ECO:0000313" key="13">
    <source>
        <dbReference type="Proteomes" id="UP000767334"/>
    </source>
</evidence>
<feature type="non-terminal residue" evidence="12">
    <location>
        <position position="1"/>
    </location>
</feature>
<gene>
    <name evidence="12" type="ORF">H6A19_15405</name>
</gene>
<feature type="domain" description="Histidine kinase" evidence="10">
    <location>
        <begin position="155"/>
        <end position="362"/>
    </location>
</feature>
<organism evidence="12 13">
    <name type="scientific">Clostridium saudiense</name>
    <dbReference type="NCBI Taxonomy" id="1414720"/>
    <lineage>
        <taxon>Bacteria</taxon>
        <taxon>Bacillati</taxon>
        <taxon>Bacillota</taxon>
        <taxon>Clostridia</taxon>
        <taxon>Eubacteriales</taxon>
        <taxon>Clostridiaceae</taxon>
        <taxon>Clostridium</taxon>
    </lineage>
</organism>